<dbReference type="RefSeq" id="WP_158061218.1">
    <property type="nucleotide sequence ID" value="NZ_CP044427.1"/>
</dbReference>
<keyword evidence="2" id="KW-0378">Hydrolase</keyword>
<sequence>MPFWFNIRTRQVEAHDDPARARSADLMGPYATEEEAATAVERAAQRTAQWEEEERSEDEWATGDAERRQWDPNPLND</sequence>
<accession>A0A5J6V710</accession>
<reference evidence="2 3" key="1">
    <citation type="submission" date="2019-09" db="EMBL/GenBank/DDBJ databases">
        <title>Serinicoccus pratensis sp. nov., isolated from meadow soil.</title>
        <authorList>
            <person name="Zhang W."/>
        </authorList>
    </citation>
    <scope>NUCLEOTIDE SEQUENCE [LARGE SCALE GENOMIC DNA]</scope>
    <source>
        <strain evidence="2 3">W204</strain>
    </source>
</reference>
<protein>
    <submittedName>
        <fullName evidence="2">Methionine aminopeptidase</fullName>
    </submittedName>
</protein>
<name>A0A5J6V710_9MICO</name>
<dbReference type="KEGG" id="serw:FY030_09050"/>
<dbReference type="AlphaFoldDB" id="A0A5J6V710"/>
<proteinExistence type="predicted"/>
<feature type="region of interest" description="Disordered" evidence="1">
    <location>
        <begin position="33"/>
        <end position="77"/>
    </location>
</feature>
<dbReference type="EMBL" id="CP044427">
    <property type="protein sequence ID" value="QFG68832.1"/>
    <property type="molecule type" value="Genomic_DNA"/>
</dbReference>
<keyword evidence="2" id="KW-0031">Aminopeptidase</keyword>
<gene>
    <name evidence="2" type="ORF">FY030_09050</name>
</gene>
<keyword evidence="3" id="KW-1185">Reference proteome</keyword>
<evidence type="ECO:0000256" key="1">
    <source>
        <dbReference type="SAM" id="MobiDB-lite"/>
    </source>
</evidence>
<keyword evidence="2" id="KW-0645">Protease</keyword>
<evidence type="ECO:0000313" key="3">
    <source>
        <dbReference type="Proteomes" id="UP000326546"/>
    </source>
</evidence>
<evidence type="ECO:0000313" key="2">
    <source>
        <dbReference type="EMBL" id="QFG68832.1"/>
    </source>
</evidence>
<dbReference type="GO" id="GO:0004177">
    <property type="term" value="F:aminopeptidase activity"/>
    <property type="evidence" value="ECO:0007669"/>
    <property type="project" value="UniProtKB-KW"/>
</dbReference>
<dbReference type="Proteomes" id="UP000326546">
    <property type="component" value="Chromosome"/>
</dbReference>
<feature type="compositionally biased region" description="Acidic residues" evidence="1">
    <location>
        <begin position="50"/>
        <end position="61"/>
    </location>
</feature>
<feature type="compositionally biased region" description="Low complexity" evidence="1">
    <location>
        <begin position="37"/>
        <end position="48"/>
    </location>
</feature>
<organism evidence="2 3">
    <name type="scientific">Ornithinimicrobium pratense</name>
    <dbReference type="NCBI Taxonomy" id="2593973"/>
    <lineage>
        <taxon>Bacteria</taxon>
        <taxon>Bacillati</taxon>
        <taxon>Actinomycetota</taxon>
        <taxon>Actinomycetes</taxon>
        <taxon>Micrococcales</taxon>
        <taxon>Ornithinimicrobiaceae</taxon>
        <taxon>Ornithinimicrobium</taxon>
    </lineage>
</organism>
<dbReference type="OrthoDB" id="3268477at2"/>